<sequence length="84" mass="9278">MLKKSIALYLLLAVVIAIVLTFLTFATPLGVVLYYTSLAFIVDKMTQGTGDTGIGIVIYWTLFANFIWGLVPLLLAYKKSKGKF</sequence>
<dbReference type="Proteomes" id="UP000254133">
    <property type="component" value="Unassembled WGS sequence"/>
</dbReference>
<dbReference type="AlphaFoldDB" id="A0A378PPH8"/>
<feature type="transmembrane region" description="Helical" evidence="1">
    <location>
        <begin position="7"/>
        <end position="36"/>
    </location>
</feature>
<keyword evidence="1" id="KW-1133">Transmembrane helix</keyword>
<evidence type="ECO:0000313" key="2">
    <source>
        <dbReference type="EMBL" id="STY90161.1"/>
    </source>
</evidence>
<evidence type="ECO:0000313" key="3">
    <source>
        <dbReference type="Proteomes" id="UP000254133"/>
    </source>
</evidence>
<protein>
    <submittedName>
        <fullName evidence="2">Uncharacterized protein</fullName>
    </submittedName>
</protein>
<reference evidence="2 3" key="1">
    <citation type="submission" date="2018-06" db="EMBL/GenBank/DDBJ databases">
        <authorList>
            <consortium name="Pathogen Informatics"/>
            <person name="Doyle S."/>
        </authorList>
    </citation>
    <scope>NUCLEOTIDE SEQUENCE [LARGE SCALE GENOMIC DNA]</scope>
    <source>
        <strain evidence="2 3">NCTC9426</strain>
    </source>
</reference>
<keyword evidence="1" id="KW-0472">Membrane</keyword>
<organism evidence="2 3">
    <name type="scientific">Moraxella bovis</name>
    <dbReference type="NCBI Taxonomy" id="476"/>
    <lineage>
        <taxon>Bacteria</taxon>
        <taxon>Pseudomonadati</taxon>
        <taxon>Pseudomonadota</taxon>
        <taxon>Gammaproteobacteria</taxon>
        <taxon>Moraxellales</taxon>
        <taxon>Moraxellaceae</taxon>
        <taxon>Moraxella</taxon>
    </lineage>
</organism>
<feature type="transmembrane region" description="Helical" evidence="1">
    <location>
        <begin position="56"/>
        <end position="77"/>
    </location>
</feature>
<accession>A0A378PPH8</accession>
<name>A0A378PPH8_MORBO</name>
<dbReference type="EMBL" id="UGPZ01000002">
    <property type="protein sequence ID" value="STY90161.1"/>
    <property type="molecule type" value="Genomic_DNA"/>
</dbReference>
<evidence type="ECO:0000256" key="1">
    <source>
        <dbReference type="SAM" id="Phobius"/>
    </source>
</evidence>
<keyword evidence="1" id="KW-0812">Transmembrane</keyword>
<gene>
    <name evidence="2" type="ORF">NCTC9426_00167</name>
</gene>
<proteinExistence type="predicted"/>
<dbReference type="RefSeq" id="WP_115368623.1">
    <property type="nucleotide sequence ID" value="NZ_UGPZ01000002.1"/>
</dbReference>